<name>A0A3L8Q5J6_CHLGU</name>
<dbReference type="EMBL" id="QUSF01007120">
    <property type="protein sequence ID" value="RLV62488.1"/>
    <property type="molecule type" value="Genomic_DNA"/>
</dbReference>
<dbReference type="AlphaFoldDB" id="A0A3L8Q5J6"/>
<feature type="region of interest" description="Disordered" evidence="1">
    <location>
        <begin position="1"/>
        <end position="70"/>
    </location>
</feature>
<evidence type="ECO:0000256" key="1">
    <source>
        <dbReference type="SAM" id="MobiDB-lite"/>
    </source>
</evidence>
<feature type="compositionally biased region" description="Polar residues" evidence="1">
    <location>
        <begin position="25"/>
        <end position="35"/>
    </location>
</feature>
<comment type="caution">
    <text evidence="2">The sequence shown here is derived from an EMBL/GenBank/DDBJ whole genome shotgun (WGS) entry which is preliminary data.</text>
</comment>
<protein>
    <submittedName>
        <fullName evidence="2">Uncharacterized protein</fullName>
    </submittedName>
</protein>
<evidence type="ECO:0000313" key="3">
    <source>
        <dbReference type="Proteomes" id="UP000276834"/>
    </source>
</evidence>
<evidence type="ECO:0000313" key="2">
    <source>
        <dbReference type="EMBL" id="RLV62488.1"/>
    </source>
</evidence>
<organism evidence="2 3">
    <name type="scientific">Chloebia gouldiae</name>
    <name type="common">Gouldian finch</name>
    <name type="synonym">Erythrura gouldiae</name>
    <dbReference type="NCBI Taxonomy" id="44316"/>
    <lineage>
        <taxon>Eukaryota</taxon>
        <taxon>Metazoa</taxon>
        <taxon>Chordata</taxon>
        <taxon>Craniata</taxon>
        <taxon>Vertebrata</taxon>
        <taxon>Euteleostomi</taxon>
        <taxon>Archelosauria</taxon>
        <taxon>Archosauria</taxon>
        <taxon>Dinosauria</taxon>
        <taxon>Saurischia</taxon>
        <taxon>Theropoda</taxon>
        <taxon>Coelurosauria</taxon>
        <taxon>Aves</taxon>
        <taxon>Neognathae</taxon>
        <taxon>Neoaves</taxon>
        <taxon>Telluraves</taxon>
        <taxon>Australaves</taxon>
        <taxon>Passeriformes</taxon>
        <taxon>Passeroidea</taxon>
        <taxon>Passeridae</taxon>
        <taxon>Chloebia</taxon>
    </lineage>
</organism>
<sequence length="70" mass="7581">MEMERLRRELVPGAPPKQRRGTGGTKRTFNPNSLEFLSKRCTEPTRVPPKKKGGAMGGEAEPCPGGASRS</sequence>
<reference evidence="2 3" key="1">
    <citation type="journal article" date="2018" name="Proc. R. Soc. B">
        <title>A non-coding region near Follistatin controls head colour polymorphism in the Gouldian finch.</title>
        <authorList>
            <person name="Toomey M.B."/>
            <person name="Marques C.I."/>
            <person name="Andrade P."/>
            <person name="Araujo P.M."/>
            <person name="Sabatino S."/>
            <person name="Gazda M.A."/>
            <person name="Afonso S."/>
            <person name="Lopes R.J."/>
            <person name="Corbo J.C."/>
            <person name="Carneiro M."/>
        </authorList>
    </citation>
    <scope>NUCLEOTIDE SEQUENCE [LARGE SCALE GENOMIC DNA]</scope>
    <source>
        <strain evidence="2">Red01</strain>
        <tissue evidence="2">Muscle</tissue>
    </source>
</reference>
<dbReference type="Proteomes" id="UP000276834">
    <property type="component" value="Unassembled WGS sequence"/>
</dbReference>
<feature type="compositionally biased region" description="Basic and acidic residues" evidence="1">
    <location>
        <begin position="1"/>
        <end position="10"/>
    </location>
</feature>
<gene>
    <name evidence="2" type="ORF">DV515_00019264</name>
</gene>
<proteinExistence type="predicted"/>
<keyword evidence="3" id="KW-1185">Reference proteome</keyword>
<accession>A0A3L8Q5J6</accession>